<dbReference type="GO" id="GO:0031251">
    <property type="term" value="C:PAN complex"/>
    <property type="evidence" value="ECO:0007669"/>
    <property type="project" value="UniProtKB-UniRule"/>
</dbReference>
<keyword evidence="3 7" id="KW-0507">mRNA processing</keyword>
<evidence type="ECO:0000256" key="6">
    <source>
        <dbReference type="ARBA" id="ARBA00023054"/>
    </source>
</evidence>
<dbReference type="AlphaFoldDB" id="A0A316W7T4"/>
<dbReference type="Gene3D" id="1.10.287.3700">
    <property type="match status" value="1"/>
</dbReference>
<keyword evidence="11" id="KW-1185">Reference proteome</keyword>
<reference evidence="10 11" key="1">
    <citation type="journal article" date="2018" name="Mol. Biol. Evol.">
        <title>Broad Genomic Sampling Reveals a Smut Pathogenic Ancestry of the Fungal Clade Ustilaginomycotina.</title>
        <authorList>
            <person name="Kijpornyongpan T."/>
            <person name="Mondo S.J."/>
            <person name="Barry K."/>
            <person name="Sandor L."/>
            <person name="Lee J."/>
            <person name="Lipzen A."/>
            <person name="Pangilinan J."/>
            <person name="LaButti K."/>
            <person name="Hainaut M."/>
            <person name="Henrissat B."/>
            <person name="Grigoriev I.V."/>
            <person name="Spatafora J.W."/>
            <person name="Aime M.C."/>
        </authorList>
    </citation>
    <scope>NUCLEOTIDE SEQUENCE [LARGE SCALE GENOMIC DNA]</scope>
    <source>
        <strain evidence="10 11">MCA 4658</strain>
    </source>
</reference>
<comment type="subunit">
    <text evidence="7">Homodimer. Forms a heterotrimer with a catalytic subunit PAN2 to form the poly(A)-nuclease (PAN) deadenylation complex. Interacts (via PAM-2 motif) with poly(A)-binding protein PAB1 (via PABC domain), conferring substrate specificity of the enzyme complex.</text>
</comment>
<comment type="domain">
    <text evidence="7">The N-terminal zinc finger binds to poly(A) RNA.</text>
</comment>
<keyword evidence="5 7" id="KW-0067">ATP-binding</keyword>
<accession>A0A316W7T4</accession>
<name>A0A316W7T4_9BASI</name>
<dbReference type="PANTHER" id="PTHR12272:SF11">
    <property type="entry name" value="PAN2-PAN3 DEADENYLATION COMPLEX SUBUNIT PAN3"/>
    <property type="match status" value="1"/>
</dbReference>
<dbReference type="GO" id="GO:0005524">
    <property type="term" value="F:ATP binding"/>
    <property type="evidence" value="ECO:0007669"/>
    <property type="project" value="UniProtKB-UniRule"/>
</dbReference>
<feature type="binding site" evidence="7">
    <location>
        <position position="191"/>
    </location>
    <ligand>
        <name>ATP</name>
        <dbReference type="ChEBI" id="CHEBI:30616"/>
    </ligand>
</feature>
<keyword evidence="4 7" id="KW-0547">Nucleotide-binding</keyword>
<evidence type="ECO:0000256" key="3">
    <source>
        <dbReference type="ARBA" id="ARBA00022664"/>
    </source>
</evidence>
<dbReference type="InterPro" id="IPR041332">
    <property type="entry name" value="Pan3_CK"/>
</dbReference>
<evidence type="ECO:0000256" key="1">
    <source>
        <dbReference type="ARBA" id="ARBA00004496"/>
    </source>
</evidence>
<dbReference type="PANTHER" id="PTHR12272">
    <property type="entry name" value="DEADENYLATION COMPLEX SUBUNIT PAN3"/>
    <property type="match status" value="1"/>
</dbReference>
<dbReference type="FunFam" id="1.20.5.5160:FF:000002">
    <property type="entry name" value="PAN2-PAN3 deadenylation complex subunit PAN3"/>
    <property type="match status" value="1"/>
</dbReference>
<feature type="region of interest" description="Disordered" evidence="8">
    <location>
        <begin position="1"/>
        <end position="75"/>
    </location>
</feature>
<evidence type="ECO:0000256" key="7">
    <source>
        <dbReference type="HAMAP-Rule" id="MF_03181"/>
    </source>
</evidence>
<dbReference type="Gene3D" id="1.20.5.5160">
    <property type="match status" value="1"/>
</dbReference>
<dbReference type="InterPro" id="IPR011009">
    <property type="entry name" value="Kinase-like_dom_sf"/>
</dbReference>
<dbReference type="OrthoDB" id="204958at2759"/>
<comment type="subcellular location">
    <subcellularLocation>
        <location evidence="1 7">Cytoplasm</location>
    </subcellularLocation>
</comment>
<dbReference type="EMBL" id="KZ819353">
    <property type="protein sequence ID" value="PWN45957.1"/>
    <property type="molecule type" value="Genomic_DNA"/>
</dbReference>
<comment type="caution">
    <text evidence="7">Lacks conserved residue(s) required for the propagation of feature annotation.</text>
</comment>
<keyword evidence="2 7" id="KW-0963">Cytoplasm</keyword>
<feature type="compositionally biased region" description="Polar residues" evidence="8">
    <location>
        <begin position="18"/>
        <end position="29"/>
    </location>
</feature>
<dbReference type="InterPro" id="IPR030844">
    <property type="entry name" value="PAN3"/>
</dbReference>
<gene>
    <name evidence="7" type="primary">PAN3</name>
    <name evidence="10" type="ORF">IE81DRAFT_308603</name>
</gene>
<dbReference type="Gene3D" id="1.10.510.10">
    <property type="entry name" value="Transferase(Phosphotransferase) domain 1"/>
    <property type="match status" value="1"/>
</dbReference>
<dbReference type="STRING" id="1522189.A0A316W7T4"/>
<dbReference type="Proteomes" id="UP000245783">
    <property type="component" value="Unassembled WGS sequence"/>
</dbReference>
<protein>
    <recommendedName>
        <fullName evidence="7">PAN2-PAN3 deadenylation complex subunit PAN3</fullName>
    </recommendedName>
    <alternativeName>
        <fullName evidence="7">PAB1P-dependent poly(A)-specific ribonuclease</fullName>
    </alternativeName>
    <alternativeName>
        <fullName evidence="7">Poly(A)-nuclease deadenylation complex subunit 3</fullName>
        <shortName evidence="7">PAN deadenylation complex subunit 3</shortName>
    </alternativeName>
</protein>
<keyword evidence="6 7" id="KW-0175">Coiled coil</keyword>
<dbReference type="GO" id="GO:0000932">
    <property type="term" value="C:P-body"/>
    <property type="evidence" value="ECO:0007669"/>
    <property type="project" value="TreeGrafter"/>
</dbReference>
<comment type="domain">
    <text evidence="7">Contains a pseudokinase domain. The protein kinase domain is predicted to be catalytically inactive because some of the residues important for catalytic activity are substituted and it lacks the equivalent of the binding site for a peptide substrate. However, it has retained an ATP-binding site and ATP-binding is required for mRNA degradation, stimulating the activity of the PAN2 nuclease in vitro. The nucleotide-binding site is juxtaposed to the RNase active site of PAN2 in the complex and may actually bind nucleosides of a poly(A) RNA rather than ATP, feeding the poly(A)-tail to the active site of the deadenylase and thus increasing the efficiency with which this distributive enzyme degrades oligo(A) RNAs.</text>
</comment>
<evidence type="ECO:0000259" key="9">
    <source>
        <dbReference type="Pfam" id="PF18101"/>
    </source>
</evidence>
<comment type="domain">
    <text evidence="7">The pseudokinase domain, the coiled-coil (CC), and C-terminal knob domain (CK) form a structural unit (PKC) that forms an extensive high-affinity interaction surface for PAN2.</text>
</comment>
<feature type="binding site" evidence="7">
    <location>
        <begin position="240"/>
        <end position="247"/>
    </location>
    <ligand>
        <name>ATP</name>
        <dbReference type="ChEBI" id="CHEBI:30616"/>
    </ligand>
</feature>
<dbReference type="FunCoup" id="A0A316W7T4">
    <property type="interactions" value="102"/>
</dbReference>
<evidence type="ECO:0000313" key="11">
    <source>
        <dbReference type="Proteomes" id="UP000245783"/>
    </source>
</evidence>
<dbReference type="GO" id="GO:0006397">
    <property type="term" value="P:mRNA processing"/>
    <property type="evidence" value="ECO:0007669"/>
    <property type="project" value="UniProtKB-KW"/>
</dbReference>
<dbReference type="FunFam" id="1.10.287.3700:FF:000001">
    <property type="entry name" value="PAN2-PAN3 deadenylation complex subunit PAN3"/>
    <property type="match status" value="1"/>
</dbReference>
<comment type="function">
    <text evidence="7">Regulatory subunit of the poly(A)-nuclease (PAN) deadenylation complex, one of two cytoplasmic mRNA deadenylases involved in mRNA turnover. PAN specifically shortens poly(A) tails of RNA and the activity is stimulated by poly(A)-binding protein PAB1. PAN deadenylation is followed by rapid degradation of the shortened mRNA tails by the CCR4-NOT complex. Deadenylated mRNAs are then degraded by two alternative mechanisms, namely exosome-mediated 3'-5' exonucleolytic degradation, or deadenlyation-dependent mRNA decaping and subsequent 5'-3' exonucleolytic degradation by XRN1. May also be involved in post-transcriptional maturation of mRNA poly(A) tails. PAN3 acts as a positive regulator for PAN activity, recruiting the catalytic subunit PAN2 to mRNA via its interaction with RNA and with PAB1.</text>
</comment>
<evidence type="ECO:0000256" key="2">
    <source>
        <dbReference type="ARBA" id="ARBA00022490"/>
    </source>
</evidence>
<feature type="region of interest" description="Knob domain" evidence="7">
    <location>
        <begin position="447"/>
        <end position="540"/>
    </location>
</feature>
<dbReference type="Pfam" id="PF18101">
    <property type="entry name" value="Pan3_CK"/>
    <property type="match status" value="1"/>
</dbReference>
<feature type="domain" description="Pan3 C-terminal knob" evidence="9">
    <location>
        <begin position="400"/>
        <end position="536"/>
    </location>
</feature>
<evidence type="ECO:0000313" key="10">
    <source>
        <dbReference type="EMBL" id="PWN45957.1"/>
    </source>
</evidence>
<evidence type="ECO:0000256" key="4">
    <source>
        <dbReference type="ARBA" id="ARBA00022741"/>
    </source>
</evidence>
<dbReference type="GO" id="GO:0008143">
    <property type="term" value="F:poly(A) binding"/>
    <property type="evidence" value="ECO:0007669"/>
    <property type="project" value="TreeGrafter"/>
</dbReference>
<dbReference type="GO" id="GO:0000289">
    <property type="term" value="P:nuclear-transcribed mRNA poly(A) tail shortening"/>
    <property type="evidence" value="ECO:0007669"/>
    <property type="project" value="UniProtKB-UniRule"/>
</dbReference>
<proteinExistence type="inferred from homology"/>
<comment type="similarity">
    <text evidence="7">Belongs to the protein kinase superfamily. PAN3 family.</text>
</comment>
<dbReference type="SUPFAM" id="SSF56112">
    <property type="entry name" value="Protein kinase-like (PK-like)"/>
    <property type="match status" value="1"/>
</dbReference>
<organism evidence="10 11">
    <name type="scientific">Ceraceosorus guamensis</name>
    <dbReference type="NCBI Taxonomy" id="1522189"/>
    <lineage>
        <taxon>Eukaryota</taxon>
        <taxon>Fungi</taxon>
        <taxon>Dikarya</taxon>
        <taxon>Basidiomycota</taxon>
        <taxon>Ustilaginomycotina</taxon>
        <taxon>Exobasidiomycetes</taxon>
        <taxon>Ceraceosorales</taxon>
        <taxon>Ceraceosoraceae</taxon>
        <taxon>Ceraceosorus</taxon>
    </lineage>
</organism>
<feature type="binding site" evidence="7">
    <location>
        <begin position="306"/>
        <end position="307"/>
    </location>
    <ligand>
        <name>ATP</name>
        <dbReference type="ChEBI" id="CHEBI:30616"/>
    </ligand>
</feature>
<feature type="coiled-coil region" evidence="7">
    <location>
        <begin position="408"/>
        <end position="446"/>
    </location>
</feature>
<evidence type="ECO:0000256" key="8">
    <source>
        <dbReference type="SAM" id="MobiDB-lite"/>
    </source>
</evidence>
<dbReference type="HAMAP" id="MF_03181">
    <property type="entry name" value="PAN3"/>
    <property type="match status" value="1"/>
</dbReference>
<evidence type="ECO:0000256" key="5">
    <source>
        <dbReference type="ARBA" id="ARBA00022840"/>
    </source>
</evidence>
<dbReference type="InParanoid" id="A0A316W7T4"/>
<sequence length="540" mass="59781">MGPLPNAQSGGPPGLTPAHQQSGQDQQARAFNPYSHLDQYGQSTTGAASSFDRPRQPPALDHNLHTAPLPHVSNLHPHHLSSHAFFLSPSQREELARRNDAILTAPVPPEHGGPQLPEELHVYHSLVPLEAPGHGTALPATLVDPRVAPPTAPGASLHLSGMSGEPSRVFGYRTSSYKALCTLDGKAYVLRRIEGFRLLHDNAITVVERWRRIRHPSIVSVREAFTTRAFGDSSIVFVYDYHPLATTLYGEHMVPKPPQVDRRTGRLQTVSMQIQERTLWSYAVQLTNVLRNIHSHGLAARCIEPSKVLRTSKNRVRLNCCSIFDVVAFDPRANTAAVQSHQADDLLNLGKLLVSLACNSMGAVQNLPKSLESISRLYSADFKNVVLWLVGKPSPGKTADELGRMLGSHIADEVDSALNYADLLESGLSKELENARLVRLLCKFGFINERPEFDHDPRWSETGDRYVIKLFRDHVFHAVDDTGRPLVDLSHILSNLNKLDAGSEERVMLTSRDAQSCLVVSYREIKNCVEAAFQDLSRAR</sequence>